<dbReference type="Pfam" id="PF00069">
    <property type="entry name" value="Pkinase"/>
    <property type="match status" value="1"/>
</dbReference>
<dbReference type="InterPro" id="IPR017441">
    <property type="entry name" value="Protein_kinase_ATP_BS"/>
</dbReference>
<comment type="caution">
    <text evidence="10">The sequence shown here is derived from an EMBL/GenBank/DDBJ whole genome shotgun (WGS) entry which is preliminary data.</text>
</comment>
<dbReference type="InterPro" id="IPR010496">
    <property type="entry name" value="AL/BT2_dom"/>
</dbReference>
<evidence type="ECO:0000256" key="5">
    <source>
        <dbReference type="ARBA" id="ARBA00022840"/>
    </source>
</evidence>
<dbReference type="GO" id="GO:0004674">
    <property type="term" value="F:protein serine/threonine kinase activity"/>
    <property type="evidence" value="ECO:0007669"/>
    <property type="project" value="UniProtKB-KW"/>
</dbReference>
<keyword evidence="10" id="KW-0723">Serine/threonine-protein kinase</keyword>
<keyword evidence="4 10" id="KW-0418">Kinase</keyword>
<evidence type="ECO:0000313" key="10">
    <source>
        <dbReference type="EMBL" id="PZW34497.1"/>
    </source>
</evidence>
<dbReference type="InterPro" id="IPR011009">
    <property type="entry name" value="Kinase-like_dom_sf"/>
</dbReference>
<dbReference type="EMBL" id="QKUF01000002">
    <property type="protein sequence ID" value="PZW34497.1"/>
    <property type="molecule type" value="Genomic_DNA"/>
</dbReference>
<keyword evidence="8" id="KW-0472">Membrane</keyword>
<dbReference type="InterPro" id="IPR000719">
    <property type="entry name" value="Prot_kinase_dom"/>
</dbReference>
<dbReference type="Gene3D" id="2.60.120.560">
    <property type="entry name" value="Exo-inulinase, domain 1"/>
    <property type="match status" value="1"/>
</dbReference>
<dbReference type="Proteomes" id="UP000248806">
    <property type="component" value="Unassembled WGS sequence"/>
</dbReference>
<dbReference type="PROSITE" id="PS00107">
    <property type="entry name" value="PROTEIN_KINASE_ATP"/>
    <property type="match status" value="1"/>
</dbReference>
<feature type="region of interest" description="Disordered" evidence="7">
    <location>
        <begin position="300"/>
        <end position="328"/>
    </location>
</feature>
<protein>
    <recommendedName>
        <fullName evidence="1">non-specific serine/threonine protein kinase</fullName>
        <ecNumber evidence="1">2.7.11.1</ecNumber>
    </recommendedName>
</protein>
<keyword evidence="5 6" id="KW-0067">ATP-binding</keyword>
<dbReference type="EC" id="2.7.11.1" evidence="1"/>
<keyword evidence="3 6" id="KW-0547">Nucleotide-binding</keyword>
<feature type="domain" description="Protein kinase" evidence="9">
    <location>
        <begin position="12"/>
        <end position="285"/>
    </location>
</feature>
<dbReference type="SMART" id="SM00220">
    <property type="entry name" value="S_TKc"/>
    <property type="match status" value="1"/>
</dbReference>
<keyword evidence="2" id="KW-0808">Transferase</keyword>
<name>A0A326USW9_THEHA</name>
<dbReference type="RefSeq" id="WP_111320090.1">
    <property type="nucleotide sequence ID" value="NZ_BIFX01000001.1"/>
</dbReference>
<evidence type="ECO:0000313" key="11">
    <source>
        <dbReference type="Proteomes" id="UP000248806"/>
    </source>
</evidence>
<reference evidence="10 11" key="1">
    <citation type="submission" date="2018-06" db="EMBL/GenBank/DDBJ databases">
        <title>Genomic Encyclopedia of Archaeal and Bacterial Type Strains, Phase II (KMG-II): from individual species to whole genera.</title>
        <authorList>
            <person name="Goeker M."/>
        </authorList>
    </citation>
    <scope>NUCLEOTIDE SEQUENCE [LARGE SCALE GENOMIC DNA]</scope>
    <source>
        <strain evidence="10 11">ATCC BAA-1881</strain>
    </source>
</reference>
<evidence type="ECO:0000256" key="3">
    <source>
        <dbReference type="ARBA" id="ARBA00022741"/>
    </source>
</evidence>
<evidence type="ECO:0000259" key="9">
    <source>
        <dbReference type="PROSITE" id="PS50011"/>
    </source>
</evidence>
<gene>
    <name evidence="10" type="ORF">EI42_01334</name>
</gene>
<dbReference type="PANTHER" id="PTHR43289">
    <property type="entry name" value="MITOGEN-ACTIVATED PROTEIN KINASE KINASE KINASE 20-RELATED"/>
    <property type="match status" value="1"/>
</dbReference>
<organism evidence="10 11">
    <name type="scientific">Thermosporothrix hazakensis</name>
    <dbReference type="NCBI Taxonomy" id="644383"/>
    <lineage>
        <taxon>Bacteria</taxon>
        <taxon>Bacillati</taxon>
        <taxon>Chloroflexota</taxon>
        <taxon>Ktedonobacteria</taxon>
        <taxon>Ktedonobacterales</taxon>
        <taxon>Thermosporotrichaceae</taxon>
        <taxon>Thermosporothrix</taxon>
    </lineage>
</organism>
<evidence type="ECO:0000256" key="1">
    <source>
        <dbReference type="ARBA" id="ARBA00012513"/>
    </source>
</evidence>
<dbReference type="PROSITE" id="PS50011">
    <property type="entry name" value="PROTEIN_KINASE_DOM"/>
    <property type="match status" value="1"/>
</dbReference>
<evidence type="ECO:0000256" key="6">
    <source>
        <dbReference type="PROSITE-ProRule" id="PRU10141"/>
    </source>
</evidence>
<dbReference type="InterPro" id="IPR008271">
    <property type="entry name" value="Ser/Thr_kinase_AS"/>
</dbReference>
<dbReference type="CDD" id="cd14014">
    <property type="entry name" value="STKc_PknB_like"/>
    <property type="match status" value="1"/>
</dbReference>
<feature type="transmembrane region" description="Helical" evidence="8">
    <location>
        <begin position="336"/>
        <end position="355"/>
    </location>
</feature>
<evidence type="ECO:0000256" key="4">
    <source>
        <dbReference type="ARBA" id="ARBA00022777"/>
    </source>
</evidence>
<dbReference type="Gene3D" id="1.10.510.10">
    <property type="entry name" value="Transferase(Phosphotransferase) domain 1"/>
    <property type="match status" value="1"/>
</dbReference>
<dbReference type="PANTHER" id="PTHR43289:SF6">
    <property type="entry name" value="SERINE_THREONINE-PROTEIN KINASE NEKL-3"/>
    <property type="match status" value="1"/>
</dbReference>
<dbReference type="GO" id="GO:0016787">
    <property type="term" value="F:hydrolase activity"/>
    <property type="evidence" value="ECO:0007669"/>
    <property type="project" value="InterPro"/>
</dbReference>
<dbReference type="OrthoDB" id="164244at2"/>
<proteinExistence type="predicted"/>
<keyword evidence="8" id="KW-1133">Transmembrane helix</keyword>
<keyword evidence="11" id="KW-1185">Reference proteome</keyword>
<dbReference type="GO" id="GO:0005524">
    <property type="term" value="F:ATP binding"/>
    <property type="evidence" value="ECO:0007669"/>
    <property type="project" value="UniProtKB-UniRule"/>
</dbReference>
<keyword evidence="8" id="KW-0812">Transmembrane</keyword>
<dbReference type="SUPFAM" id="SSF56112">
    <property type="entry name" value="Protein kinase-like (PK-like)"/>
    <property type="match status" value="1"/>
</dbReference>
<feature type="binding site" evidence="6">
    <location>
        <position position="41"/>
    </location>
    <ligand>
        <name>ATP</name>
        <dbReference type="ChEBI" id="CHEBI:30616"/>
    </ligand>
</feature>
<dbReference type="PROSITE" id="PS00108">
    <property type="entry name" value="PROTEIN_KINASE_ST"/>
    <property type="match status" value="1"/>
</dbReference>
<dbReference type="Pfam" id="PF06439">
    <property type="entry name" value="3keto-disac_hyd"/>
    <property type="match status" value="1"/>
</dbReference>
<evidence type="ECO:0000256" key="2">
    <source>
        <dbReference type="ARBA" id="ARBA00022679"/>
    </source>
</evidence>
<accession>A0A326USW9</accession>
<evidence type="ECO:0000256" key="7">
    <source>
        <dbReference type="SAM" id="MobiDB-lite"/>
    </source>
</evidence>
<evidence type="ECO:0000256" key="8">
    <source>
        <dbReference type="SAM" id="Phobius"/>
    </source>
</evidence>
<dbReference type="Gene3D" id="3.30.200.20">
    <property type="entry name" value="Phosphorylase Kinase, domain 1"/>
    <property type="match status" value="1"/>
</dbReference>
<dbReference type="AlphaFoldDB" id="A0A326USW9"/>
<sequence>MQLENRLLDQRYRITQEIGKGGMGTVYRARDIRHQRLVAIKVIALDASNSFSAEQLRRDLKREIDIIAHLTHTLIVPLYDSGTIEDQEPGLAAYFVMPYYQAGSLHDWLRRREQPLPLSTPAVIFFINQAADALSYVHQNAIVHCDVKPSNFLLDTQSATGLPYLHLADFGIARILTTTTSTKHEGVGSLPYMAPEQIKGKPVFASDQYALAVMAYEMLTGKPPFQGSDEQVLYQHLHRSPRPASELNKRLSQAVDTVLGKALAKDPEERFGSVLRFAQTLEKALISPRTYTDETIIQKFVPPPQQKPPSQQAQKQPEKQPPTRVEPQRKRGCHPILLILALCMLVPVGFLCLLLQAHFSGLQHKSPQKIEQTTTSPFLQQVQGAPTVFPFEQNSPAFQWEQTSDQAGSCMIQDHAYAVSQKQQNLFTTCIATASDFQNFGYSAEVTIVEGDTAGILFHAQGASLFYVFQIELSGRYRLIRYTENRRQGAQILAEGSSAAIHTKPNEANTLGIIVRDTTIQLYVNGQLLKQSSIAAEHGQIGTFVDALNQPTTALFRNVRLWKL</sequence>